<evidence type="ECO:0000256" key="1">
    <source>
        <dbReference type="SAM" id="MobiDB-lite"/>
    </source>
</evidence>
<proteinExistence type="predicted"/>
<name>A0AAV9AJ58_ACOGR</name>
<evidence type="ECO:0000313" key="3">
    <source>
        <dbReference type="Proteomes" id="UP001179952"/>
    </source>
</evidence>
<feature type="region of interest" description="Disordered" evidence="1">
    <location>
        <begin position="1"/>
        <end position="35"/>
    </location>
</feature>
<reference evidence="2" key="2">
    <citation type="submission" date="2023-06" db="EMBL/GenBank/DDBJ databases">
        <authorList>
            <person name="Ma L."/>
            <person name="Liu K.-W."/>
            <person name="Li Z."/>
            <person name="Hsiao Y.-Y."/>
            <person name="Qi Y."/>
            <person name="Fu T."/>
            <person name="Tang G."/>
            <person name="Zhang D."/>
            <person name="Sun W.-H."/>
            <person name="Liu D.-K."/>
            <person name="Li Y."/>
            <person name="Chen G.-Z."/>
            <person name="Liu X.-D."/>
            <person name="Liao X.-Y."/>
            <person name="Jiang Y.-T."/>
            <person name="Yu X."/>
            <person name="Hao Y."/>
            <person name="Huang J."/>
            <person name="Zhao X.-W."/>
            <person name="Ke S."/>
            <person name="Chen Y.-Y."/>
            <person name="Wu W.-L."/>
            <person name="Hsu J.-L."/>
            <person name="Lin Y.-F."/>
            <person name="Huang M.-D."/>
            <person name="Li C.-Y."/>
            <person name="Huang L."/>
            <person name="Wang Z.-W."/>
            <person name="Zhao X."/>
            <person name="Zhong W.-Y."/>
            <person name="Peng D.-H."/>
            <person name="Ahmad S."/>
            <person name="Lan S."/>
            <person name="Zhang J.-S."/>
            <person name="Tsai W.-C."/>
            <person name="Van De Peer Y."/>
            <person name="Liu Z.-J."/>
        </authorList>
    </citation>
    <scope>NUCLEOTIDE SEQUENCE</scope>
    <source>
        <strain evidence="2">SCP</strain>
        <tissue evidence="2">Leaves</tissue>
    </source>
</reference>
<protein>
    <submittedName>
        <fullName evidence="2">Uncharacterized protein</fullName>
    </submittedName>
</protein>
<gene>
    <name evidence="2" type="ORF">QJS04_geneDACA022448</name>
</gene>
<reference evidence="2" key="1">
    <citation type="journal article" date="2023" name="Nat. Commun.">
        <title>Diploid and tetraploid genomes of Acorus and the evolution of monocots.</title>
        <authorList>
            <person name="Ma L."/>
            <person name="Liu K.W."/>
            <person name="Li Z."/>
            <person name="Hsiao Y.Y."/>
            <person name="Qi Y."/>
            <person name="Fu T."/>
            <person name="Tang G.D."/>
            <person name="Zhang D."/>
            <person name="Sun W.H."/>
            <person name="Liu D.K."/>
            <person name="Li Y."/>
            <person name="Chen G.Z."/>
            <person name="Liu X.D."/>
            <person name="Liao X.Y."/>
            <person name="Jiang Y.T."/>
            <person name="Yu X."/>
            <person name="Hao Y."/>
            <person name="Huang J."/>
            <person name="Zhao X.W."/>
            <person name="Ke S."/>
            <person name="Chen Y.Y."/>
            <person name="Wu W.L."/>
            <person name="Hsu J.L."/>
            <person name="Lin Y.F."/>
            <person name="Huang M.D."/>
            <person name="Li C.Y."/>
            <person name="Huang L."/>
            <person name="Wang Z.W."/>
            <person name="Zhao X."/>
            <person name="Zhong W.Y."/>
            <person name="Peng D.H."/>
            <person name="Ahmad S."/>
            <person name="Lan S."/>
            <person name="Zhang J.S."/>
            <person name="Tsai W.C."/>
            <person name="Van de Peer Y."/>
            <person name="Liu Z.J."/>
        </authorList>
    </citation>
    <scope>NUCLEOTIDE SEQUENCE</scope>
    <source>
        <strain evidence="2">SCP</strain>
    </source>
</reference>
<accession>A0AAV9AJ58</accession>
<dbReference type="Proteomes" id="UP001179952">
    <property type="component" value="Unassembled WGS sequence"/>
</dbReference>
<dbReference type="EMBL" id="JAUJYN010000008">
    <property type="protein sequence ID" value="KAK1264375.1"/>
    <property type="molecule type" value="Genomic_DNA"/>
</dbReference>
<sequence>MNHDPTPRSHFPTAAANYPLPAMADPHTRSSTSPETKLVQRLVVVVRAGAAVLDGGDINGASASVVSLEAVLKT</sequence>
<dbReference type="AlphaFoldDB" id="A0AAV9AJ58"/>
<comment type="caution">
    <text evidence="2">The sequence shown here is derived from an EMBL/GenBank/DDBJ whole genome shotgun (WGS) entry which is preliminary data.</text>
</comment>
<organism evidence="2 3">
    <name type="scientific">Acorus gramineus</name>
    <name type="common">Dwarf sweet flag</name>
    <dbReference type="NCBI Taxonomy" id="55184"/>
    <lineage>
        <taxon>Eukaryota</taxon>
        <taxon>Viridiplantae</taxon>
        <taxon>Streptophyta</taxon>
        <taxon>Embryophyta</taxon>
        <taxon>Tracheophyta</taxon>
        <taxon>Spermatophyta</taxon>
        <taxon>Magnoliopsida</taxon>
        <taxon>Liliopsida</taxon>
        <taxon>Acoraceae</taxon>
        <taxon>Acorus</taxon>
    </lineage>
</organism>
<keyword evidence="3" id="KW-1185">Reference proteome</keyword>
<evidence type="ECO:0000313" key="2">
    <source>
        <dbReference type="EMBL" id="KAK1264375.1"/>
    </source>
</evidence>